<dbReference type="Proteomes" id="UP000178558">
    <property type="component" value="Unassembled WGS sequence"/>
</dbReference>
<gene>
    <name evidence="2" type="ORF">A3B50_01575</name>
</gene>
<proteinExistence type="predicted"/>
<dbReference type="EMBL" id="MGAQ01000010">
    <property type="protein sequence ID" value="OGK50945.1"/>
    <property type="molecule type" value="Genomic_DNA"/>
</dbReference>
<keyword evidence="1" id="KW-0472">Membrane</keyword>
<reference evidence="2 3" key="1">
    <citation type="journal article" date="2016" name="Nat. Commun.">
        <title>Thousands of microbial genomes shed light on interconnected biogeochemical processes in an aquifer system.</title>
        <authorList>
            <person name="Anantharaman K."/>
            <person name="Brown C.T."/>
            <person name="Hug L.A."/>
            <person name="Sharon I."/>
            <person name="Castelle C.J."/>
            <person name="Probst A.J."/>
            <person name="Thomas B.C."/>
            <person name="Singh A."/>
            <person name="Wilkins M.J."/>
            <person name="Karaoz U."/>
            <person name="Brodie E.L."/>
            <person name="Williams K.H."/>
            <person name="Hubbard S.S."/>
            <person name="Banfield J.F."/>
        </authorList>
    </citation>
    <scope>NUCLEOTIDE SEQUENCE [LARGE SCALE GENOMIC DNA]</scope>
</reference>
<name>A0A1F7J5Q7_9BACT</name>
<accession>A0A1F7J5Q7</accession>
<evidence type="ECO:0000256" key="1">
    <source>
        <dbReference type="SAM" id="Phobius"/>
    </source>
</evidence>
<keyword evidence="1" id="KW-0812">Transmembrane</keyword>
<evidence type="ECO:0000313" key="3">
    <source>
        <dbReference type="Proteomes" id="UP000178558"/>
    </source>
</evidence>
<evidence type="ECO:0008006" key="4">
    <source>
        <dbReference type="Google" id="ProtNLM"/>
    </source>
</evidence>
<sequence>MSERERSRPNQFFRELAPPVLKGAAAGAAIGLASVGVITLVHHRERTHRSLDLPLWVKKAAQLLERTIGMPIDVWAMVHRIHHEMSDMSLYPFYRVHRLTEWAKNNPSALNADLVVLPEYFPHQDPSIEKISREDELKIGKLADETLRKRMGTSYEEPTGYTVEEINEILNPQEPQYYLRRIRKAKGEKYTHEEKACIVLTDPHPPSLQKPRKGHLNGVKFELISNVNDYKTTASLFKAHPELMDEDLRPKPGEKERSVPKDVIAGFIAFGIAALVVRGKYEPKDFLIAAAAGSAANGAKMGVGIIGGNLTNGGGHAGYMERILDLVKIAMKKDYKIRPVNGSYMTQTDDSGWFGVVLRLLNYDELTGQPEHHKNPQKIAYTDKEGLEGVKDAPYGSFIAHLARSKWVPFIKPGKGFPDSDRRPDMLHPAGKIIVELRDRDEKLRAA</sequence>
<protein>
    <recommendedName>
        <fullName evidence="4">Fatty acid desaturase domain-containing protein</fullName>
    </recommendedName>
</protein>
<keyword evidence="1" id="KW-1133">Transmembrane helix</keyword>
<feature type="transmembrane region" description="Helical" evidence="1">
    <location>
        <begin position="20"/>
        <end position="41"/>
    </location>
</feature>
<organism evidence="2 3">
    <name type="scientific">Candidatus Roizmanbacteria bacterium RIFCSPLOWO2_01_FULL_40_42</name>
    <dbReference type="NCBI Taxonomy" id="1802066"/>
    <lineage>
        <taxon>Bacteria</taxon>
        <taxon>Candidatus Roizmaniibacteriota</taxon>
    </lineage>
</organism>
<evidence type="ECO:0000313" key="2">
    <source>
        <dbReference type="EMBL" id="OGK50945.1"/>
    </source>
</evidence>
<comment type="caution">
    <text evidence="2">The sequence shown here is derived from an EMBL/GenBank/DDBJ whole genome shotgun (WGS) entry which is preliminary data.</text>
</comment>
<dbReference type="AlphaFoldDB" id="A0A1F7J5Q7"/>